<feature type="transmembrane region" description="Helical" evidence="1">
    <location>
        <begin position="34"/>
        <end position="55"/>
    </location>
</feature>
<evidence type="ECO:0000313" key="2">
    <source>
        <dbReference type="EMBL" id="RAK61365.1"/>
    </source>
</evidence>
<proteinExistence type="predicted"/>
<gene>
    <name evidence="2" type="ORF">DJ021_16920</name>
</gene>
<keyword evidence="1" id="KW-0812">Transmembrane</keyword>
<keyword evidence="1" id="KW-1133">Transmembrane helix</keyword>
<protein>
    <submittedName>
        <fullName evidence="2">Uncharacterized protein</fullName>
    </submittedName>
</protein>
<evidence type="ECO:0000256" key="1">
    <source>
        <dbReference type="SAM" id="Phobius"/>
    </source>
</evidence>
<dbReference type="AlphaFoldDB" id="A0A328B469"/>
<name>A0A328B469_9CAUL</name>
<evidence type="ECO:0000313" key="3">
    <source>
        <dbReference type="Proteomes" id="UP000249842"/>
    </source>
</evidence>
<dbReference type="Proteomes" id="UP000249842">
    <property type="component" value="Unassembled WGS sequence"/>
</dbReference>
<reference evidence="3" key="1">
    <citation type="submission" date="2018-05" db="EMBL/GenBank/DDBJ databases">
        <authorList>
            <person name="Li X."/>
        </authorList>
    </citation>
    <scope>NUCLEOTIDE SEQUENCE [LARGE SCALE GENOMIC DNA]</scope>
    <source>
        <strain evidence="3">HKS-05</strain>
    </source>
</reference>
<accession>A0A328B469</accession>
<keyword evidence="1" id="KW-0472">Membrane</keyword>
<dbReference type="EMBL" id="QFYP01000001">
    <property type="protein sequence ID" value="RAK61365.1"/>
    <property type="molecule type" value="Genomic_DNA"/>
</dbReference>
<sequence length="65" mass="6593">MAEVAMAPVAVVSVVVLVEAPVVSVETEPLTWPLGVVAELLLLAAGMVGSVVAPVDDETPEPAWA</sequence>
<organism evidence="2 3">
    <name type="scientific">Phenylobacterium hankyongense</name>
    <dbReference type="NCBI Taxonomy" id="1813876"/>
    <lineage>
        <taxon>Bacteria</taxon>
        <taxon>Pseudomonadati</taxon>
        <taxon>Pseudomonadota</taxon>
        <taxon>Alphaproteobacteria</taxon>
        <taxon>Caulobacterales</taxon>
        <taxon>Caulobacteraceae</taxon>
        <taxon>Phenylobacterium</taxon>
    </lineage>
</organism>
<comment type="caution">
    <text evidence="2">The sequence shown here is derived from an EMBL/GenBank/DDBJ whole genome shotgun (WGS) entry which is preliminary data.</text>
</comment>
<keyword evidence="3" id="KW-1185">Reference proteome</keyword>